<evidence type="ECO:0000256" key="6">
    <source>
        <dbReference type="ARBA" id="ARBA00023027"/>
    </source>
</evidence>
<sequence length="394" mass="44731">MAEAEIRNFTFNWGPQHPAAHGVLRLVMELDGEVVERCDPHIGLLHRGTEKLIETKTYLQAIPYFDRLDYVAPMNQEHAFCLAAERLLGIEVPRRGQLIRVLYCEIGRILSHLLNVTTQAMDVGALTPPLWGFEEREKLMMFYERASGSRMHAAYFRVGGVHQDLPPELINDIEAWCDPFLKVVDDLDALLTPNRIFKQRNVDIGVVTLDECWAWGFSGVMVRGSGAPWDLRKSQPYECYAELDFDIPIGKNGDCYDRYLIRMEEMRQSVKIMRQCCKLLRETPGPVSTKDNKVVPPKRGEMKRSMEALIHHFKLYTEGFHVPAGEVYAAVEAPKGEFGVYLVADGTNKPYRCKIRAPGFAHLQAMDFLCKGHMLADVSAILGSIDIVFGEVDR</sequence>
<dbReference type="InterPro" id="IPR022885">
    <property type="entry name" value="NDH1_su_D/H"/>
</dbReference>
<dbReference type="InterPro" id="IPR029014">
    <property type="entry name" value="NiFe-Hase_large"/>
</dbReference>
<dbReference type="GO" id="GO:0050136">
    <property type="term" value="F:NADH dehydrogenase (quinone) (non-electrogenic) activity"/>
    <property type="evidence" value="ECO:0007669"/>
    <property type="project" value="UniProtKB-UniRule"/>
</dbReference>
<dbReference type="PANTHER" id="PTHR11993:SF10">
    <property type="entry name" value="NADH DEHYDROGENASE [UBIQUINONE] IRON-SULFUR PROTEIN 2, MITOCHONDRIAL"/>
    <property type="match status" value="1"/>
</dbReference>
<evidence type="ECO:0000256" key="7">
    <source>
        <dbReference type="ARBA" id="ARBA00023075"/>
    </source>
</evidence>
<dbReference type="SUPFAM" id="SSF56762">
    <property type="entry name" value="HydB/Nqo4-like"/>
    <property type="match status" value="1"/>
</dbReference>
<comment type="catalytic activity">
    <reaction evidence="8">
        <text>a quinone + NADH + 5 H(+)(in) = a quinol + NAD(+) + 4 H(+)(out)</text>
        <dbReference type="Rhea" id="RHEA:57888"/>
        <dbReference type="ChEBI" id="CHEBI:15378"/>
        <dbReference type="ChEBI" id="CHEBI:24646"/>
        <dbReference type="ChEBI" id="CHEBI:57540"/>
        <dbReference type="ChEBI" id="CHEBI:57945"/>
        <dbReference type="ChEBI" id="CHEBI:132124"/>
    </reaction>
</comment>
<comment type="similarity">
    <text evidence="2 8 9">Belongs to the complex I 49 kDa subunit family.</text>
</comment>
<keyword evidence="12" id="KW-1185">Reference proteome</keyword>
<comment type="function">
    <text evidence="1 8">NDH-1 shuttles electrons from NADH, via FMN and iron-sulfur (Fe-S) centers, to quinones in the respiratory chain. The immediate electron acceptor for the enzyme in this species is believed to be ubiquinone. Couples the redox reaction to proton translocation (for every two electrons transferred, four hydrogen ions are translocated across the cytoplasmic membrane), and thus conserves the redox energy in a proton gradient.</text>
</comment>
<proteinExistence type="inferred from homology"/>
<keyword evidence="8" id="KW-0472">Membrane</keyword>
<keyword evidence="5 8" id="KW-1278">Translocase</keyword>
<accession>A0A2T4Z662</accession>
<evidence type="ECO:0000313" key="11">
    <source>
        <dbReference type="EMBL" id="PTM57375.1"/>
    </source>
</evidence>
<dbReference type="InterPro" id="IPR014029">
    <property type="entry name" value="NADH_UbQ_OxRdtase_49kDa_CS"/>
</dbReference>
<dbReference type="RefSeq" id="WP_108177334.1">
    <property type="nucleotide sequence ID" value="NZ_PZZL01000004.1"/>
</dbReference>
<feature type="domain" description="NADH-quinone oxidoreductase subunit D" evidence="10">
    <location>
        <begin position="122"/>
        <end position="394"/>
    </location>
</feature>
<gene>
    <name evidence="8" type="primary">nuoD</name>
    <name evidence="11" type="ORF">C8P69_104426</name>
</gene>
<name>A0A2T4Z662_9HYPH</name>
<dbReference type="GO" id="GO:0048038">
    <property type="term" value="F:quinone binding"/>
    <property type="evidence" value="ECO:0007669"/>
    <property type="project" value="UniProtKB-KW"/>
</dbReference>
<keyword evidence="6 8" id="KW-0520">NAD</keyword>
<keyword evidence="4 8" id="KW-0874">Quinone</keyword>
<evidence type="ECO:0000313" key="12">
    <source>
        <dbReference type="Proteomes" id="UP000241808"/>
    </source>
</evidence>
<dbReference type="EC" id="7.1.1.-" evidence="8"/>
<comment type="subunit">
    <text evidence="8">NDH-1 is composed of 14 different subunits. Subunits NuoB, C, D, E, F, and G constitute the peripheral sector of the complex.</text>
</comment>
<evidence type="ECO:0000256" key="2">
    <source>
        <dbReference type="ARBA" id="ARBA00005769"/>
    </source>
</evidence>
<evidence type="ECO:0000256" key="5">
    <source>
        <dbReference type="ARBA" id="ARBA00022967"/>
    </source>
</evidence>
<keyword evidence="7 8" id="KW-0830">Ubiquinone</keyword>
<dbReference type="NCBIfam" id="NF004739">
    <property type="entry name" value="PRK06075.1"/>
    <property type="match status" value="1"/>
</dbReference>
<dbReference type="FunFam" id="1.10.645.10:FF:000005">
    <property type="entry name" value="NADH-quinone oxidoreductase subunit D"/>
    <property type="match status" value="1"/>
</dbReference>
<dbReference type="Proteomes" id="UP000241808">
    <property type="component" value="Unassembled WGS sequence"/>
</dbReference>
<dbReference type="AlphaFoldDB" id="A0A2T4Z662"/>
<evidence type="ECO:0000256" key="8">
    <source>
        <dbReference type="HAMAP-Rule" id="MF_01358"/>
    </source>
</evidence>
<evidence type="ECO:0000256" key="9">
    <source>
        <dbReference type="RuleBase" id="RU003685"/>
    </source>
</evidence>
<dbReference type="GO" id="GO:0005886">
    <property type="term" value="C:plasma membrane"/>
    <property type="evidence" value="ECO:0007669"/>
    <property type="project" value="UniProtKB-SubCell"/>
</dbReference>
<dbReference type="NCBIfam" id="TIGR01962">
    <property type="entry name" value="NuoD"/>
    <property type="match status" value="1"/>
</dbReference>
<organism evidence="11 12">
    <name type="scientific">Phreatobacter oligotrophus</name>
    <dbReference type="NCBI Taxonomy" id="1122261"/>
    <lineage>
        <taxon>Bacteria</taxon>
        <taxon>Pseudomonadati</taxon>
        <taxon>Pseudomonadota</taxon>
        <taxon>Alphaproteobacteria</taxon>
        <taxon>Hyphomicrobiales</taxon>
        <taxon>Phreatobacteraceae</taxon>
        <taxon>Phreatobacter</taxon>
    </lineage>
</organism>
<dbReference type="OrthoDB" id="9801496at2"/>
<dbReference type="PROSITE" id="PS00535">
    <property type="entry name" value="COMPLEX1_49K"/>
    <property type="match status" value="1"/>
</dbReference>
<keyword evidence="3 8" id="KW-0813">Transport</keyword>
<dbReference type="Pfam" id="PF00346">
    <property type="entry name" value="Complex1_49kDa"/>
    <property type="match status" value="1"/>
</dbReference>
<comment type="caution">
    <text evidence="11">The sequence shown here is derived from an EMBL/GenBank/DDBJ whole genome shotgun (WGS) entry which is preliminary data.</text>
</comment>
<evidence type="ECO:0000256" key="1">
    <source>
        <dbReference type="ARBA" id="ARBA00002378"/>
    </source>
</evidence>
<keyword evidence="8" id="KW-1003">Cell membrane</keyword>
<dbReference type="Gene3D" id="1.10.645.10">
    <property type="entry name" value="Cytochrome-c3 Hydrogenase, chain B"/>
    <property type="match status" value="1"/>
</dbReference>
<reference evidence="11 12" key="1">
    <citation type="submission" date="2018-04" db="EMBL/GenBank/DDBJ databases">
        <title>Genomic Encyclopedia of Archaeal and Bacterial Type Strains, Phase II (KMG-II): from individual species to whole genera.</title>
        <authorList>
            <person name="Goeker M."/>
        </authorList>
    </citation>
    <scope>NUCLEOTIDE SEQUENCE [LARGE SCALE GENOMIC DNA]</scope>
    <source>
        <strain evidence="11 12">DSM 25521</strain>
    </source>
</reference>
<dbReference type="InterPro" id="IPR001135">
    <property type="entry name" value="NADH_Q_OxRdtase_suD"/>
</dbReference>
<protein>
    <recommendedName>
        <fullName evidence="8">NADH-quinone oxidoreductase subunit D</fullName>
        <ecNumber evidence="8">7.1.1.-</ecNumber>
    </recommendedName>
    <alternativeName>
        <fullName evidence="8">NADH dehydrogenase I subunit D</fullName>
    </alternativeName>
    <alternativeName>
        <fullName evidence="8">NDH-1 subunit D</fullName>
    </alternativeName>
</protein>
<evidence type="ECO:0000256" key="3">
    <source>
        <dbReference type="ARBA" id="ARBA00022448"/>
    </source>
</evidence>
<evidence type="ECO:0000256" key="4">
    <source>
        <dbReference type="ARBA" id="ARBA00022719"/>
    </source>
</evidence>
<dbReference type="EMBL" id="PZZL01000004">
    <property type="protein sequence ID" value="PTM57375.1"/>
    <property type="molecule type" value="Genomic_DNA"/>
</dbReference>
<comment type="subcellular location">
    <subcellularLocation>
        <location evidence="8">Cell membrane</location>
        <topology evidence="8">Peripheral membrane protein</topology>
        <orientation evidence="8">Cytoplasmic side</orientation>
    </subcellularLocation>
</comment>
<dbReference type="HAMAP" id="MF_01358">
    <property type="entry name" value="NDH1_NuoD"/>
    <property type="match status" value="1"/>
</dbReference>
<dbReference type="PANTHER" id="PTHR11993">
    <property type="entry name" value="NADH-UBIQUINONE OXIDOREDUCTASE 49 KDA SUBUNIT"/>
    <property type="match status" value="1"/>
</dbReference>
<evidence type="ECO:0000259" key="10">
    <source>
        <dbReference type="Pfam" id="PF00346"/>
    </source>
</evidence>
<dbReference type="GO" id="GO:0051287">
    <property type="term" value="F:NAD binding"/>
    <property type="evidence" value="ECO:0007669"/>
    <property type="project" value="InterPro"/>
</dbReference>